<dbReference type="STRING" id="460.Lstg_1944"/>
<dbReference type="EMBL" id="UGOY01000001">
    <property type="protein sequence ID" value="STY22897.1"/>
    <property type="molecule type" value="Genomic_DNA"/>
</dbReference>
<reference evidence="3 5" key="2">
    <citation type="submission" date="2018-06" db="EMBL/GenBank/DDBJ databases">
        <authorList>
            <consortium name="Pathogen Informatics"/>
            <person name="Doyle S."/>
        </authorList>
    </citation>
    <scope>NUCLEOTIDE SEQUENCE [LARGE SCALE GENOMIC DNA]</scope>
    <source>
        <strain evidence="3 5">NCTC11991</strain>
    </source>
</reference>
<reference evidence="2 4" key="1">
    <citation type="submission" date="2015-11" db="EMBL/GenBank/DDBJ databases">
        <title>Genomic analysis of 38 Legionella species identifies large and diverse effector repertoires.</title>
        <authorList>
            <person name="Burstein D."/>
            <person name="Amaro F."/>
            <person name="Zusman T."/>
            <person name="Lifshitz Z."/>
            <person name="Cohen O."/>
            <person name="Gilbert J.A."/>
            <person name="Pupko T."/>
            <person name="Shuman H.A."/>
            <person name="Segal G."/>
        </authorList>
    </citation>
    <scope>NUCLEOTIDE SEQUENCE [LARGE SCALE GENOMIC DNA]</scope>
    <source>
        <strain evidence="2 4">SC-18-C9</strain>
    </source>
</reference>
<dbReference type="EMBL" id="LNYZ01000013">
    <property type="protein sequence ID" value="KTD77587.1"/>
    <property type="molecule type" value="Genomic_DNA"/>
</dbReference>
<dbReference type="Proteomes" id="UP000054820">
    <property type="component" value="Unassembled WGS sequence"/>
</dbReference>
<accession>A0A378L864</accession>
<dbReference type="GO" id="GO:0035438">
    <property type="term" value="F:cyclic-di-GMP binding"/>
    <property type="evidence" value="ECO:0007669"/>
    <property type="project" value="InterPro"/>
</dbReference>
<evidence type="ECO:0000313" key="3">
    <source>
        <dbReference type="EMBL" id="STY22897.1"/>
    </source>
</evidence>
<gene>
    <name evidence="3" type="primary">pilZ_2</name>
    <name evidence="2" type="ORF">Lstg_1944</name>
    <name evidence="3" type="ORF">NCTC11991_01498</name>
</gene>
<evidence type="ECO:0000313" key="2">
    <source>
        <dbReference type="EMBL" id="KTD77587.1"/>
    </source>
</evidence>
<evidence type="ECO:0000313" key="4">
    <source>
        <dbReference type="Proteomes" id="UP000054820"/>
    </source>
</evidence>
<protein>
    <submittedName>
        <fullName evidence="3">Type 4 fimbrial biogenesis protein PilZ</fullName>
    </submittedName>
</protein>
<evidence type="ECO:0000259" key="1">
    <source>
        <dbReference type="Pfam" id="PF07238"/>
    </source>
</evidence>
<keyword evidence="4" id="KW-1185">Reference proteome</keyword>
<dbReference type="Pfam" id="PF07238">
    <property type="entry name" value="PilZ"/>
    <property type="match status" value="1"/>
</dbReference>
<name>A0A378L864_9GAMM</name>
<dbReference type="AlphaFoldDB" id="A0A378L864"/>
<dbReference type="InterPro" id="IPR009875">
    <property type="entry name" value="PilZ_domain"/>
</dbReference>
<dbReference type="Gene3D" id="2.40.10.220">
    <property type="entry name" value="predicted glycosyltransferase like domains"/>
    <property type="match status" value="1"/>
</dbReference>
<proteinExistence type="predicted"/>
<evidence type="ECO:0000313" key="5">
    <source>
        <dbReference type="Proteomes" id="UP000255110"/>
    </source>
</evidence>
<feature type="domain" description="PilZ" evidence="1">
    <location>
        <begin position="8"/>
        <end position="101"/>
    </location>
</feature>
<dbReference type="Proteomes" id="UP000255110">
    <property type="component" value="Unassembled WGS sequence"/>
</dbReference>
<organism evidence="3 5">
    <name type="scientific">Legionella steigerwaltii</name>
    <dbReference type="NCBI Taxonomy" id="460"/>
    <lineage>
        <taxon>Bacteria</taxon>
        <taxon>Pseudomonadati</taxon>
        <taxon>Pseudomonadota</taxon>
        <taxon>Gammaproteobacteria</taxon>
        <taxon>Legionellales</taxon>
        <taxon>Legionellaceae</taxon>
        <taxon>Legionella</taxon>
    </lineage>
</organism>
<sequence length="113" mass="12553">MMDTIQQINCSFLSESTLYAAYMPFVKGGGLFIRTKTNYLFGSVVKLSIKLMDEDELYVVDGKVIWITPKGAQGNKVPGVGVQFIDENSRNLCNKIETYLAGMLKSSQLTDTI</sequence>